<dbReference type="PATRIC" id="fig|754476.3.peg.2950"/>
<dbReference type="HOGENOM" id="CLU_120005_0_0_6"/>
<feature type="domain" description="Late embryogenesis abundant protein LEA-2 subgroup" evidence="1">
    <location>
        <begin position="53"/>
        <end position="136"/>
    </location>
</feature>
<keyword evidence="2" id="KW-0449">Lipoprotein</keyword>
<dbReference type="AlphaFoldDB" id="I1XN10"/>
<dbReference type="eggNOG" id="COG5608">
    <property type="taxonomic scope" value="Bacteria"/>
</dbReference>
<dbReference type="STRING" id="754476.Q7A_3004"/>
<gene>
    <name evidence="2" type="ordered locus">Q7A_3004</name>
</gene>
<dbReference type="RefSeq" id="WP_014708140.1">
    <property type="nucleotide sequence ID" value="NC_017857.3"/>
</dbReference>
<evidence type="ECO:0000313" key="2">
    <source>
        <dbReference type="EMBL" id="AFI85779.1"/>
    </source>
</evidence>
<sequence>MRFLLFCLIIAMVSVSGCASWSTDYETPQVNITSFSLAPETKGITPRFIIGLQVINPNRTALALQGMSYSIEVENHRILSGATADLPRVPGYGMADFTIEASPDLLGSVRLINRLLTNQTQSLNYTFKAKLDVGRLLPYLNIEENGRFSLMKPAKK</sequence>
<reference evidence="2 3" key="1">
    <citation type="journal article" date="2012" name="J. Bacteriol.">
        <title>Complete genome sequences of Methylophaga sp. strain JAM1 and Methylophaga sp. strain JAM7.</title>
        <authorList>
            <person name="Villeneuve C."/>
            <person name="Martineau C."/>
            <person name="Mauffrey F."/>
            <person name="Villemur R."/>
        </authorList>
    </citation>
    <scope>NUCLEOTIDE SEQUENCE [LARGE SCALE GENOMIC DNA]</scope>
    <source>
        <strain evidence="2 3">JAM1</strain>
    </source>
</reference>
<reference evidence="2 3" key="2">
    <citation type="journal article" date="2013" name="Int. J. Syst. Evol. Microbiol.">
        <title>Methylophaga nitratireducenticrescens sp. nov. and Methylophaga frappieri sp. nov., isolated from the biofilm of the methanol-fed denitrification system treating the seawater at the Montreal Biodome.</title>
        <authorList>
            <person name="Villeneuve C."/>
            <person name="Martineau C."/>
            <person name="Mauffrey F."/>
            <person name="Villemur R."/>
        </authorList>
    </citation>
    <scope>NUCLEOTIDE SEQUENCE [LARGE SCALE GENOMIC DNA]</scope>
    <source>
        <strain evidence="2 3">JAM1</strain>
    </source>
</reference>
<evidence type="ECO:0000259" key="1">
    <source>
        <dbReference type="Pfam" id="PF03168"/>
    </source>
</evidence>
<dbReference type="KEGG" id="mej:Q7A_3004"/>
<dbReference type="SUPFAM" id="SSF117070">
    <property type="entry name" value="LEA14-like"/>
    <property type="match status" value="1"/>
</dbReference>
<keyword evidence="3" id="KW-1185">Reference proteome</keyword>
<proteinExistence type="predicted"/>
<name>I1XN10_METNJ</name>
<dbReference type="Proteomes" id="UP000009144">
    <property type="component" value="Chromosome"/>
</dbReference>
<protein>
    <submittedName>
        <fullName evidence="2">Lipoprotein</fullName>
    </submittedName>
</protein>
<dbReference type="Gene3D" id="2.60.40.1820">
    <property type="match status" value="1"/>
</dbReference>
<dbReference type="PROSITE" id="PS51257">
    <property type="entry name" value="PROKAR_LIPOPROTEIN"/>
    <property type="match status" value="1"/>
</dbReference>
<dbReference type="Pfam" id="PF03168">
    <property type="entry name" value="LEA_2"/>
    <property type="match status" value="1"/>
</dbReference>
<dbReference type="InterPro" id="IPR004864">
    <property type="entry name" value="LEA_2"/>
</dbReference>
<organism evidence="2 3">
    <name type="scientific">Methylophaga nitratireducenticrescens</name>
    <dbReference type="NCBI Taxonomy" id="754476"/>
    <lineage>
        <taxon>Bacteria</taxon>
        <taxon>Pseudomonadati</taxon>
        <taxon>Pseudomonadota</taxon>
        <taxon>Gammaproteobacteria</taxon>
        <taxon>Thiotrichales</taxon>
        <taxon>Piscirickettsiaceae</taxon>
        <taxon>Methylophaga</taxon>
    </lineage>
</organism>
<dbReference type="OrthoDB" id="6196336at2"/>
<accession>I1XN10</accession>
<dbReference type="EMBL" id="CP003390">
    <property type="protein sequence ID" value="AFI85779.1"/>
    <property type="molecule type" value="Genomic_DNA"/>
</dbReference>
<evidence type="ECO:0000313" key="3">
    <source>
        <dbReference type="Proteomes" id="UP000009144"/>
    </source>
</evidence>